<comment type="caution">
    <text evidence="3">The sequence shown here is derived from an EMBL/GenBank/DDBJ whole genome shotgun (WGS) entry which is preliminary data.</text>
</comment>
<dbReference type="AlphaFoldDB" id="A0A9D1HGT0"/>
<dbReference type="InterPro" id="IPR001296">
    <property type="entry name" value="Glyco_trans_1"/>
</dbReference>
<dbReference type="InterPro" id="IPR050194">
    <property type="entry name" value="Glycosyltransferase_grp1"/>
</dbReference>
<dbReference type="Gene3D" id="3.40.50.2000">
    <property type="entry name" value="Glycogen Phosphorylase B"/>
    <property type="match status" value="2"/>
</dbReference>
<dbReference type="PANTHER" id="PTHR45947">
    <property type="entry name" value="SULFOQUINOVOSYL TRANSFERASE SQD2"/>
    <property type="match status" value="1"/>
</dbReference>
<evidence type="ECO:0000259" key="1">
    <source>
        <dbReference type="Pfam" id="PF00534"/>
    </source>
</evidence>
<organism evidence="3 4">
    <name type="scientific">Candidatus Onthocola gallistercoris</name>
    <dbReference type="NCBI Taxonomy" id="2840876"/>
    <lineage>
        <taxon>Bacteria</taxon>
        <taxon>Bacillati</taxon>
        <taxon>Bacillota</taxon>
        <taxon>Bacilli</taxon>
        <taxon>Candidatus Onthocola</taxon>
    </lineage>
</organism>
<dbReference type="GO" id="GO:0016758">
    <property type="term" value="F:hexosyltransferase activity"/>
    <property type="evidence" value="ECO:0007669"/>
    <property type="project" value="TreeGrafter"/>
</dbReference>
<evidence type="ECO:0000313" key="3">
    <source>
        <dbReference type="EMBL" id="HIU02679.1"/>
    </source>
</evidence>
<dbReference type="Pfam" id="PF00534">
    <property type="entry name" value="Glycos_transf_1"/>
    <property type="match status" value="1"/>
</dbReference>
<accession>A0A9D1HGT0</accession>
<dbReference type="SUPFAM" id="SSF53756">
    <property type="entry name" value="UDP-Glycosyltransferase/glycogen phosphorylase"/>
    <property type="match status" value="1"/>
</dbReference>
<evidence type="ECO:0000259" key="2">
    <source>
        <dbReference type="Pfam" id="PF13439"/>
    </source>
</evidence>
<feature type="domain" description="Glycosyltransferase subfamily 4-like N-terminal" evidence="2">
    <location>
        <begin position="15"/>
        <end position="183"/>
    </location>
</feature>
<protein>
    <submittedName>
        <fullName evidence="3">Glycosyltransferase</fullName>
    </submittedName>
</protein>
<gene>
    <name evidence="3" type="ORF">IAB63_05450</name>
</gene>
<reference evidence="3" key="2">
    <citation type="journal article" date="2021" name="PeerJ">
        <title>Extensive microbial diversity within the chicken gut microbiome revealed by metagenomics and culture.</title>
        <authorList>
            <person name="Gilroy R."/>
            <person name="Ravi A."/>
            <person name="Getino M."/>
            <person name="Pursley I."/>
            <person name="Horton D.L."/>
            <person name="Alikhan N.F."/>
            <person name="Baker D."/>
            <person name="Gharbi K."/>
            <person name="Hall N."/>
            <person name="Watson M."/>
            <person name="Adriaenssens E.M."/>
            <person name="Foster-Nyarko E."/>
            <person name="Jarju S."/>
            <person name="Secka A."/>
            <person name="Antonio M."/>
            <person name="Oren A."/>
            <person name="Chaudhuri R.R."/>
            <person name="La Ragione R."/>
            <person name="Hildebrand F."/>
            <person name="Pallen M.J."/>
        </authorList>
    </citation>
    <scope>NUCLEOTIDE SEQUENCE</scope>
    <source>
        <strain evidence="3">CHK187-14744</strain>
    </source>
</reference>
<evidence type="ECO:0000313" key="4">
    <source>
        <dbReference type="Proteomes" id="UP000824164"/>
    </source>
</evidence>
<dbReference type="Proteomes" id="UP000824164">
    <property type="component" value="Unassembled WGS sequence"/>
</dbReference>
<feature type="domain" description="Glycosyl transferase family 1" evidence="1">
    <location>
        <begin position="194"/>
        <end position="358"/>
    </location>
</feature>
<dbReference type="InterPro" id="IPR028098">
    <property type="entry name" value="Glyco_trans_4-like_N"/>
</dbReference>
<dbReference type="PANTHER" id="PTHR45947:SF3">
    <property type="entry name" value="SULFOQUINOVOSYL TRANSFERASE SQD2"/>
    <property type="match status" value="1"/>
</dbReference>
<name>A0A9D1HGT0_9FIRM</name>
<sequence length="394" mass="44975">MKILLTTDIYKPMANGVVRSVLNLSEQLKQQGHEVRILTPGEYPRSIYENGVYHMRSANADYVYPGARMVMSFSGDMMDDLYRWHPDVVHSYGELSTWIMARKVSRRCGSVWVHTCHTWYNGDSEYFQSWGKLGKRLFFKAFRWQLSRNDCIIVPSEEMEAVLKNQNINRPIRCVPFGVDLRRFCPGRSEKNIRFLRKKYGIDDKDKVLLYVGGMYKEKNLELLLEHFPEILRSAPDTKLLLVGDGSYRTELEMEAESKGLGSSVRFAGQVPLDVVYDHYALADIFVTASRHTVQGMAPMEAMACGLPVVCRKNVSISRRIVDGVNGFLFEEAKDFAASVLWILDHPSLAEAMGHNARITAEGFSKEQFGREVEKVYMECLDEGKRAAKSHQTA</sequence>
<proteinExistence type="predicted"/>
<reference evidence="3" key="1">
    <citation type="submission" date="2020-10" db="EMBL/GenBank/DDBJ databases">
        <authorList>
            <person name="Gilroy R."/>
        </authorList>
    </citation>
    <scope>NUCLEOTIDE SEQUENCE</scope>
    <source>
        <strain evidence="3">CHK187-14744</strain>
    </source>
</reference>
<dbReference type="EMBL" id="DVLT01000037">
    <property type="protein sequence ID" value="HIU02679.1"/>
    <property type="molecule type" value="Genomic_DNA"/>
</dbReference>
<dbReference type="Pfam" id="PF13439">
    <property type="entry name" value="Glyco_transf_4"/>
    <property type="match status" value="1"/>
</dbReference>